<dbReference type="Gene3D" id="3.65.10.20">
    <property type="entry name" value="RNA 3'-terminal phosphate cyclase domain"/>
    <property type="match status" value="1"/>
</dbReference>
<comment type="catalytic activity">
    <reaction evidence="5">
        <text>a 3'-end 3'-phospho-ribonucleotide-RNA + ATP = a 3'-end 2',3'-cyclophospho-ribonucleotide-RNA + AMP + diphosphate</text>
        <dbReference type="Rhea" id="RHEA:23976"/>
        <dbReference type="Rhea" id="RHEA-COMP:10463"/>
        <dbReference type="Rhea" id="RHEA-COMP:10464"/>
        <dbReference type="ChEBI" id="CHEBI:30616"/>
        <dbReference type="ChEBI" id="CHEBI:33019"/>
        <dbReference type="ChEBI" id="CHEBI:83062"/>
        <dbReference type="ChEBI" id="CHEBI:83064"/>
        <dbReference type="ChEBI" id="CHEBI:456215"/>
        <dbReference type="EC" id="6.5.1.4"/>
    </reaction>
</comment>
<dbReference type="InterPro" id="IPR000228">
    <property type="entry name" value="RNA3'_term_phos_cyc"/>
</dbReference>
<dbReference type="GO" id="GO:0006396">
    <property type="term" value="P:RNA processing"/>
    <property type="evidence" value="ECO:0007669"/>
    <property type="project" value="UniProtKB-UniRule"/>
</dbReference>
<evidence type="ECO:0000259" key="8">
    <source>
        <dbReference type="Pfam" id="PF05189"/>
    </source>
</evidence>
<evidence type="ECO:0000256" key="5">
    <source>
        <dbReference type="HAMAP-Rule" id="MF_00200"/>
    </source>
</evidence>
<dbReference type="EMBL" id="JBHTAT010000001">
    <property type="protein sequence ID" value="MFC7255041.1"/>
    <property type="molecule type" value="Genomic_DNA"/>
</dbReference>
<dbReference type="PIRSF" id="PIRSF005378">
    <property type="entry name" value="RNA3'_term_phos_cycl_euk"/>
    <property type="match status" value="1"/>
</dbReference>
<dbReference type="InterPro" id="IPR013792">
    <property type="entry name" value="RNA3'P_cycl/enolpyr_Trfase_a/b"/>
</dbReference>
<gene>
    <name evidence="5 9" type="primary">rtcA</name>
    <name evidence="9" type="ORF">ACFQKE_07000</name>
</gene>
<evidence type="ECO:0000256" key="4">
    <source>
        <dbReference type="ARBA" id="ARBA00022741"/>
    </source>
</evidence>
<dbReference type="Gene3D" id="3.30.360.20">
    <property type="entry name" value="RNA 3'-terminal phosphate cyclase, insert domain"/>
    <property type="match status" value="1"/>
</dbReference>
<dbReference type="Pfam" id="PF05189">
    <property type="entry name" value="RTC_insert"/>
    <property type="match status" value="1"/>
</dbReference>
<feature type="active site" description="Tele-AMP-histidine intermediate" evidence="5">
    <location>
        <position position="306"/>
    </location>
</feature>
<keyword evidence="4 5" id="KW-0547">Nucleotide-binding</keyword>
<dbReference type="InterPro" id="IPR037136">
    <property type="entry name" value="RNA3'_phos_cyclase_dom_sf"/>
</dbReference>
<dbReference type="SUPFAM" id="SSF52913">
    <property type="entry name" value="RNA 3'-terminal phosphate cyclase, RPTC, insert domain"/>
    <property type="match status" value="1"/>
</dbReference>
<dbReference type="InterPro" id="IPR036553">
    <property type="entry name" value="RPTC_insert"/>
</dbReference>
<evidence type="ECO:0000259" key="7">
    <source>
        <dbReference type="Pfam" id="PF01137"/>
    </source>
</evidence>
<dbReference type="AlphaFoldDB" id="A0ABD5ZX31"/>
<comment type="caution">
    <text evidence="9">The sequence shown here is derived from an EMBL/GenBank/DDBJ whole genome shotgun (WGS) entry which is preliminary data.</text>
</comment>
<dbReference type="InterPro" id="IPR013791">
    <property type="entry name" value="RNA3'-term_phos_cycl_insert"/>
</dbReference>
<feature type="domain" description="RNA 3'-terminal phosphate cyclase insert" evidence="8">
    <location>
        <begin position="177"/>
        <end position="272"/>
    </location>
</feature>
<dbReference type="PANTHER" id="PTHR11096:SF0">
    <property type="entry name" value="RNA 3'-TERMINAL PHOSPHATE CYCLASE"/>
    <property type="match status" value="1"/>
</dbReference>
<dbReference type="GO" id="GO:0005737">
    <property type="term" value="C:cytoplasm"/>
    <property type="evidence" value="ECO:0007669"/>
    <property type="project" value="UniProtKB-SubCell"/>
</dbReference>
<comment type="subcellular location">
    <subcellularLocation>
        <location evidence="5">Cytoplasm</location>
    </subcellularLocation>
</comment>
<dbReference type="NCBIfam" id="TIGR03399">
    <property type="entry name" value="RNA_3prim_cycl"/>
    <property type="match status" value="1"/>
</dbReference>
<feature type="binding site" evidence="5">
    <location>
        <begin position="282"/>
        <end position="286"/>
    </location>
    <ligand>
        <name>ATP</name>
        <dbReference type="ChEBI" id="CHEBI:30616"/>
    </ligand>
</feature>
<protein>
    <recommendedName>
        <fullName evidence="2 5">RNA 3'-terminal phosphate cyclase</fullName>
        <shortName evidence="5">RNA cyclase</shortName>
        <shortName evidence="5">RNA-3'-phosphate cyclase</shortName>
        <ecNumber evidence="5 6">6.5.1.4</ecNumber>
    </recommendedName>
</protein>
<evidence type="ECO:0000313" key="10">
    <source>
        <dbReference type="Proteomes" id="UP001596434"/>
    </source>
</evidence>
<keyword evidence="5" id="KW-0963">Cytoplasm</keyword>
<dbReference type="InterPro" id="IPR023797">
    <property type="entry name" value="RNA3'_phos_cyclase_dom"/>
</dbReference>
<evidence type="ECO:0000313" key="9">
    <source>
        <dbReference type="EMBL" id="MFC7255041.1"/>
    </source>
</evidence>
<reference evidence="9 10" key="1">
    <citation type="journal article" date="2019" name="Int. J. Syst. Evol. Microbiol.">
        <title>The Global Catalogue of Microorganisms (GCM) 10K type strain sequencing project: providing services to taxonomists for standard genome sequencing and annotation.</title>
        <authorList>
            <consortium name="The Broad Institute Genomics Platform"/>
            <consortium name="The Broad Institute Genome Sequencing Center for Infectious Disease"/>
            <person name="Wu L."/>
            <person name="Ma J."/>
        </authorList>
    </citation>
    <scope>NUCLEOTIDE SEQUENCE [LARGE SCALE GENOMIC DNA]</scope>
    <source>
        <strain evidence="9 10">GX21</strain>
    </source>
</reference>
<name>A0ABD5ZX31_9EURY</name>
<comment type="function">
    <text evidence="5">Catalyzes the conversion of 3'-phosphate to a 2',3'-cyclic phosphodiester at the end of RNA. The mechanism of action of the enzyme occurs in 3 steps: (A) adenylation of the enzyme by ATP; (B) transfer of adenylate to an RNA-N3'P to produce RNA-N3'PP5'A; (C) and attack of the adjacent 2'-hydroxyl on the 3'-phosphorus in the diester linkage to produce the cyclic end product. The biological role of this enzyme is unknown but it is likely to function in some aspects of cellular RNA processing.</text>
</comment>
<dbReference type="Pfam" id="PF01137">
    <property type="entry name" value="RTC"/>
    <property type="match status" value="1"/>
</dbReference>
<feature type="binding site" evidence="5">
    <location>
        <position position="97"/>
    </location>
    <ligand>
        <name>ATP</name>
        <dbReference type="ChEBI" id="CHEBI:30616"/>
    </ligand>
</feature>
<dbReference type="InterPro" id="IPR017770">
    <property type="entry name" value="RNA3'_term_phos_cyc_type_1"/>
</dbReference>
<dbReference type="GeneID" id="96953383"/>
<keyword evidence="5" id="KW-0067">ATP-binding</keyword>
<keyword evidence="3 5" id="KW-0436">Ligase</keyword>
<dbReference type="EC" id="6.5.1.4" evidence="5 6"/>
<keyword evidence="10" id="KW-1185">Reference proteome</keyword>
<proteinExistence type="inferred from homology"/>
<evidence type="ECO:0000256" key="2">
    <source>
        <dbReference type="ARBA" id="ARBA00021428"/>
    </source>
</evidence>
<evidence type="ECO:0000256" key="1">
    <source>
        <dbReference type="ARBA" id="ARBA00009206"/>
    </source>
</evidence>
<accession>A0ABD5ZX31</accession>
<evidence type="ECO:0000256" key="6">
    <source>
        <dbReference type="NCBIfam" id="TIGR03399"/>
    </source>
</evidence>
<dbReference type="RefSeq" id="WP_379703249.1">
    <property type="nucleotide sequence ID" value="NZ_JBHTAT010000001.1"/>
</dbReference>
<sequence>MTIDGADGGGQLLRTALSLATVFDIPFRIEDIRGSRPTPGLKAQHLTAVDVVSELCDAEVTGAELGSDALTFRPGDARRTSLRADIGTAGSVTLLFDTVLPIGAVADRPVELTATGGTNVKWAPTVEYHQLVKRPLLADWGVSADIGLERTGFYPAGGGEATLRTYPSSPSPVELDTRGALERVEIYSKASEDLADRDVADRQAEHADAELEDAEFPTEIRGVEYVPARSTGSSLLLRGVYEDTLVGVDALGERGRTSEAVAEGAVREFTAFHATGASVDAYMADQVVPFLALAGGRVRIPARTDHVRTNLDLVARFGSDCHLDRGVDGTLTLAASVPPSRK</sequence>
<comment type="similarity">
    <text evidence="1 5">Belongs to the RNA 3'-terminal cyclase family. Type 1 subfamily.</text>
</comment>
<dbReference type="Proteomes" id="UP001596434">
    <property type="component" value="Unassembled WGS sequence"/>
</dbReference>
<dbReference type="PANTHER" id="PTHR11096">
    <property type="entry name" value="RNA 3' TERMINAL PHOSPHATE CYCLASE"/>
    <property type="match status" value="1"/>
</dbReference>
<feature type="domain" description="RNA 3'-terminal phosphate cyclase" evidence="7">
    <location>
        <begin position="8"/>
        <end position="317"/>
    </location>
</feature>
<organism evidence="9 10">
    <name type="scientific">Haloplanus litoreus</name>
    <dbReference type="NCBI Taxonomy" id="767515"/>
    <lineage>
        <taxon>Archaea</taxon>
        <taxon>Methanobacteriati</taxon>
        <taxon>Methanobacteriota</taxon>
        <taxon>Stenosarchaea group</taxon>
        <taxon>Halobacteria</taxon>
        <taxon>Halobacteriales</taxon>
        <taxon>Haloferacaceae</taxon>
        <taxon>Haloplanus</taxon>
    </lineage>
</organism>
<dbReference type="GO" id="GO:0003963">
    <property type="term" value="F:RNA-3'-phosphate cyclase activity"/>
    <property type="evidence" value="ECO:0007669"/>
    <property type="project" value="UniProtKB-UniRule"/>
</dbReference>
<dbReference type="HAMAP" id="MF_00200">
    <property type="entry name" value="RTC"/>
    <property type="match status" value="1"/>
</dbReference>
<evidence type="ECO:0000256" key="3">
    <source>
        <dbReference type="ARBA" id="ARBA00022598"/>
    </source>
</evidence>
<dbReference type="GO" id="GO:0005524">
    <property type="term" value="F:ATP binding"/>
    <property type="evidence" value="ECO:0007669"/>
    <property type="project" value="UniProtKB-KW"/>
</dbReference>
<dbReference type="NCBIfam" id="NF003246">
    <property type="entry name" value="PRK04204.1-2"/>
    <property type="match status" value="1"/>
</dbReference>
<dbReference type="SUPFAM" id="SSF55205">
    <property type="entry name" value="EPT/RTPC-like"/>
    <property type="match status" value="1"/>
</dbReference>